<name>A0A1J7H1J5_LUPAN</name>
<keyword evidence="2" id="KW-1185">Reference proteome</keyword>
<evidence type="ECO:0000313" key="2">
    <source>
        <dbReference type="Proteomes" id="UP000188354"/>
    </source>
</evidence>
<proteinExistence type="predicted"/>
<dbReference type="AlphaFoldDB" id="A0A1J7H1J5"/>
<protein>
    <submittedName>
        <fullName evidence="1">Uncharacterized protein</fullName>
    </submittedName>
</protein>
<dbReference type="EMBL" id="CM007377">
    <property type="protein sequence ID" value="OIV94250.1"/>
    <property type="molecule type" value="Genomic_DNA"/>
</dbReference>
<reference evidence="1 2" key="1">
    <citation type="journal article" date="2017" name="Plant Biotechnol. J.">
        <title>A comprehensive draft genome sequence for lupin (Lupinus angustifolius), an emerging health food: insights into plant-microbe interactions and legume evolution.</title>
        <authorList>
            <person name="Hane J.K."/>
            <person name="Ming Y."/>
            <person name="Kamphuis L.G."/>
            <person name="Nelson M.N."/>
            <person name="Garg G."/>
            <person name="Atkins C.A."/>
            <person name="Bayer P.E."/>
            <person name="Bravo A."/>
            <person name="Bringans S."/>
            <person name="Cannon S."/>
            <person name="Edwards D."/>
            <person name="Foley R."/>
            <person name="Gao L.L."/>
            <person name="Harrison M.J."/>
            <person name="Huang W."/>
            <person name="Hurgobin B."/>
            <person name="Li S."/>
            <person name="Liu C.W."/>
            <person name="McGrath A."/>
            <person name="Morahan G."/>
            <person name="Murray J."/>
            <person name="Weller J."/>
            <person name="Jian J."/>
            <person name="Singh K.B."/>
        </authorList>
    </citation>
    <scope>NUCLEOTIDE SEQUENCE [LARGE SCALE GENOMIC DNA]</scope>
    <source>
        <strain evidence="2">cv. Tanjil</strain>
        <tissue evidence="1">Whole plant</tissue>
    </source>
</reference>
<organism evidence="1 2">
    <name type="scientific">Lupinus angustifolius</name>
    <name type="common">Narrow-leaved blue lupine</name>
    <dbReference type="NCBI Taxonomy" id="3871"/>
    <lineage>
        <taxon>Eukaryota</taxon>
        <taxon>Viridiplantae</taxon>
        <taxon>Streptophyta</taxon>
        <taxon>Embryophyta</taxon>
        <taxon>Tracheophyta</taxon>
        <taxon>Spermatophyta</taxon>
        <taxon>Magnoliopsida</taxon>
        <taxon>eudicotyledons</taxon>
        <taxon>Gunneridae</taxon>
        <taxon>Pentapetalae</taxon>
        <taxon>rosids</taxon>
        <taxon>fabids</taxon>
        <taxon>Fabales</taxon>
        <taxon>Fabaceae</taxon>
        <taxon>Papilionoideae</taxon>
        <taxon>50 kb inversion clade</taxon>
        <taxon>genistoids sensu lato</taxon>
        <taxon>core genistoids</taxon>
        <taxon>Genisteae</taxon>
        <taxon>Lupinus</taxon>
    </lineage>
</organism>
<evidence type="ECO:0000313" key="1">
    <source>
        <dbReference type="EMBL" id="OIV94250.1"/>
    </source>
</evidence>
<sequence length="88" mass="9816">MSMFPPVEIEKDKDVGGGHIQIQIQGVSQGVELMEECLLHWLPIRGLQYMDKGLYTFGSVWEWSNGLDCAPRICGGTGVKIDSRSFKT</sequence>
<dbReference type="Gramene" id="OIV94250">
    <property type="protein sequence ID" value="OIV94250"/>
    <property type="gene ID" value="TanjilG_00101"/>
</dbReference>
<dbReference type="Proteomes" id="UP000188354">
    <property type="component" value="Chromosome LG17"/>
</dbReference>
<accession>A0A1J7H1J5</accession>
<gene>
    <name evidence="1" type="ORF">TanjilG_00101</name>
</gene>